<evidence type="ECO:0000313" key="1">
    <source>
        <dbReference type="EMBL" id="SDY61842.1"/>
    </source>
</evidence>
<dbReference type="RefSeq" id="WP_092549357.1">
    <property type="nucleotide sequence ID" value="NZ_FNPZ01000001.1"/>
</dbReference>
<sequence>MQDYTALSAQLTSPEQLLALCDEPQVFGAKKQAQAAYALWSRAEERFVGAYQGVQAPGGTGTGFVVRVFWNPAEVTPDLGAVVEAIQSELPIAMIRDDEKATYKGRDKKQGVFFVWQGIRSRPLSQWLHERFGVYGCVTQLFAKSDLTQNVAVVAVVGGVDHLWTLTA</sequence>
<keyword evidence="2" id="KW-1185">Reference proteome</keyword>
<dbReference type="OrthoDB" id="5116903at2"/>
<evidence type="ECO:0000313" key="2">
    <source>
        <dbReference type="Proteomes" id="UP000198891"/>
    </source>
</evidence>
<organism evidence="1 2">
    <name type="scientific">Herbiconiux ginsengi</name>
    <dbReference type="NCBI Taxonomy" id="381665"/>
    <lineage>
        <taxon>Bacteria</taxon>
        <taxon>Bacillati</taxon>
        <taxon>Actinomycetota</taxon>
        <taxon>Actinomycetes</taxon>
        <taxon>Micrococcales</taxon>
        <taxon>Microbacteriaceae</taxon>
        <taxon>Herbiconiux</taxon>
    </lineage>
</organism>
<dbReference type="Proteomes" id="UP000198891">
    <property type="component" value="Unassembled WGS sequence"/>
</dbReference>
<reference evidence="1 2" key="1">
    <citation type="submission" date="2016-10" db="EMBL/GenBank/DDBJ databases">
        <authorList>
            <person name="de Groot N.N."/>
        </authorList>
    </citation>
    <scope>NUCLEOTIDE SEQUENCE [LARGE SCALE GENOMIC DNA]</scope>
    <source>
        <strain evidence="1 2">CGMCC 4.3491</strain>
    </source>
</reference>
<proteinExistence type="predicted"/>
<protein>
    <submittedName>
        <fullName evidence="1">Uncharacterized protein</fullName>
    </submittedName>
</protein>
<dbReference type="EMBL" id="FNPZ01000001">
    <property type="protein sequence ID" value="SDY61842.1"/>
    <property type="molecule type" value="Genomic_DNA"/>
</dbReference>
<accession>A0A1H3LBR0</accession>
<gene>
    <name evidence="1" type="ORF">SAMN05216554_0913</name>
</gene>
<dbReference type="AlphaFoldDB" id="A0A1H3LBR0"/>
<name>A0A1H3LBR0_9MICO</name>
<dbReference type="STRING" id="381665.SAMN05216554_0913"/>